<protein>
    <submittedName>
        <fullName evidence="2">Transcriptional regulator, CarD family</fullName>
    </submittedName>
</protein>
<dbReference type="Gene3D" id="1.20.58.1290">
    <property type="entry name" value="CarD-like, C-terminal domain"/>
    <property type="match status" value="1"/>
</dbReference>
<evidence type="ECO:0000313" key="3">
    <source>
        <dbReference type="Proteomes" id="UP000198956"/>
    </source>
</evidence>
<gene>
    <name evidence="2" type="ORF">SAMN04489735_102818</name>
</gene>
<dbReference type="Pfam" id="PF21095">
    <property type="entry name" value="CarD_C"/>
    <property type="match status" value="1"/>
</dbReference>
<dbReference type="Pfam" id="PF02559">
    <property type="entry name" value="CarD_TRCF_RID"/>
    <property type="match status" value="1"/>
</dbReference>
<reference evidence="2 3" key="1">
    <citation type="submission" date="2016-10" db="EMBL/GenBank/DDBJ databases">
        <authorList>
            <person name="de Groot N.N."/>
        </authorList>
    </citation>
    <scope>NUCLEOTIDE SEQUENCE [LARGE SCALE GENOMIC DNA]</scope>
    <source>
        <strain evidence="2 3">L 420-91</strain>
    </source>
</reference>
<dbReference type="Gene3D" id="2.40.10.170">
    <property type="match status" value="1"/>
</dbReference>
<dbReference type="InterPro" id="IPR036101">
    <property type="entry name" value="CarD-like/TRCF_RID_sf"/>
</dbReference>
<dbReference type="InterPro" id="IPR052531">
    <property type="entry name" value="CarD-like_regulator"/>
</dbReference>
<dbReference type="Proteomes" id="UP000198956">
    <property type="component" value="Unassembled WGS sequence"/>
</dbReference>
<evidence type="ECO:0000313" key="2">
    <source>
        <dbReference type="EMBL" id="SDH49071.1"/>
    </source>
</evidence>
<evidence type="ECO:0000259" key="1">
    <source>
        <dbReference type="SMART" id="SM01058"/>
    </source>
</evidence>
<dbReference type="SUPFAM" id="SSF141259">
    <property type="entry name" value="CarD-like"/>
    <property type="match status" value="1"/>
</dbReference>
<sequence>MLTKNGRYDILEMDTLLGVGLLFRIGDKIVYPMHGAGIIEAIEEKEILGEKQQYYIMKMPVGNMQIMIPMEKVKNLGIREVVDVQALERVMEILRHGELDTSMSWNRRYRKNMEKMRTGDIYEVADVVRELMRREKEKGLSTGERKMLDNARQILLSELVLVKNINEEQATDLLERVVNS</sequence>
<dbReference type="InterPro" id="IPR003711">
    <property type="entry name" value="CarD-like/TRCF_RID"/>
</dbReference>
<dbReference type="InterPro" id="IPR042215">
    <property type="entry name" value="CarD-like_C"/>
</dbReference>
<dbReference type="InterPro" id="IPR048792">
    <property type="entry name" value="CarD_C"/>
</dbReference>
<name>A0A1G8CUA1_ANETH</name>
<dbReference type="EMBL" id="FNDE01000028">
    <property type="protein sequence ID" value="SDH49071.1"/>
    <property type="molecule type" value="Genomic_DNA"/>
</dbReference>
<dbReference type="AlphaFoldDB" id="A0A1G8CUA1"/>
<dbReference type="SMART" id="SM01058">
    <property type="entry name" value="CarD_TRCF"/>
    <property type="match status" value="1"/>
</dbReference>
<dbReference type="PANTHER" id="PTHR38447:SF1">
    <property type="entry name" value="RNA POLYMERASE-BINDING TRANSCRIPTION FACTOR CARD"/>
    <property type="match status" value="1"/>
</dbReference>
<organism evidence="2 3">
    <name type="scientific">Aneurinibacillus thermoaerophilus</name>
    <dbReference type="NCBI Taxonomy" id="143495"/>
    <lineage>
        <taxon>Bacteria</taxon>
        <taxon>Bacillati</taxon>
        <taxon>Bacillota</taxon>
        <taxon>Bacilli</taxon>
        <taxon>Bacillales</taxon>
        <taxon>Paenibacillaceae</taxon>
        <taxon>Aneurinibacillus group</taxon>
        <taxon>Aneurinibacillus</taxon>
    </lineage>
</organism>
<proteinExistence type="predicted"/>
<accession>A0A1G8CUA1</accession>
<dbReference type="GO" id="GO:0009303">
    <property type="term" value="P:rRNA transcription"/>
    <property type="evidence" value="ECO:0007669"/>
    <property type="project" value="TreeGrafter"/>
</dbReference>
<feature type="domain" description="CarD-like/TRCF RNAP-interacting" evidence="1">
    <location>
        <begin position="22"/>
        <end position="132"/>
    </location>
</feature>
<dbReference type="PANTHER" id="PTHR38447">
    <property type="entry name" value="TRANSCRIPTION FACTOR YDEB-RELATED"/>
    <property type="match status" value="1"/>
</dbReference>